<evidence type="ECO:0000256" key="1">
    <source>
        <dbReference type="SAM" id="Phobius"/>
    </source>
</evidence>
<reference evidence="2 3" key="1">
    <citation type="journal article" date="2013" name="Genome Announc.">
        <title>Draft Genome Sequence of Cesiribacter andamanensis Strain AMV16T, Isolated from a Soil Sample from a Mud Volcano in the Andaman Islands, India.</title>
        <authorList>
            <person name="Shivaji S."/>
            <person name="Ara S."/>
            <person name="Begum Z."/>
            <person name="Srinivas T.N."/>
            <person name="Singh A."/>
            <person name="Kumar Pinnaka A."/>
        </authorList>
    </citation>
    <scope>NUCLEOTIDE SEQUENCE [LARGE SCALE GENOMIC DNA]</scope>
    <source>
        <strain evidence="2 3">AMV16</strain>
    </source>
</reference>
<protein>
    <recommendedName>
        <fullName evidence="4">DUF1772 domain-containing protein</fullName>
    </recommendedName>
</protein>
<evidence type="ECO:0000313" key="2">
    <source>
        <dbReference type="EMBL" id="EMR01270.1"/>
    </source>
</evidence>
<comment type="caution">
    <text evidence="2">The sequence shown here is derived from an EMBL/GenBank/DDBJ whole genome shotgun (WGS) entry which is preliminary data.</text>
</comment>
<proteinExistence type="predicted"/>
<dbReference type="OrthoDB" id="883418at2"/>
<name>M7NHL6_9BACT</name>
<keyword evidence="1" id="KW-0812">Transmembrane</keyword>
<dbReference type="Proteomes" id="UP000011910">
    <property type="component" value="Unassembled WGS sequence"/>
</dbReference>
<dbReference type="STRING" id="1279009.ADICEAN_03595"/>
<accession>M7NHL6</accession>
<evidence type="ECO:0000313" key="3">
    <source>
        <dbReference type="Proteomes" id="UP000011910"/>
    </source>
</evidence>
<keyword evidence="1" id="KW-1133">Transmembrane helix</keyword>
<feature type="transmembrane region" description="Helical" evidence="1">
    <location>
        <begin position="51"/>
        <end position="71"/>
    </location>
</feature>
<feature type="transmembrane region" description="Helical" evidence="1">
    <location>
        <begin position="128"/>
        <end position="146"/>
    </location>
</feature>
<dbReference type="EMBL" id="AODQ01000129">
    <property type="protein sequence ID" value="EMR01270.1"/>
    <property type="molecule type" value="Genomic_DNA"/>
</dbReference>
<keyword evidence="3" id="KW-1185">Reference proteome</keyword>
<sequence>MDYSSLLILNLLATALLTGLIWMVQLVHYPGFAYVSQQACTAYQHQHTRRIAWLVIPLMLAELALTGWLSWLVVSRGLAAHALLYWLAAGCVVLVWGITFLVFVPLHARLQQEGYTPVLTQKLVLWNWPRTLLWSIRCLLLSYLLLEGYH</sequence>
<dbReference type="RefSeq" id="WP_009196975.1">
    <property type="nucleotide sequence ID" value="NZ_AODQ01000129.1"/>
</dbReference>
<gene>
    <name evidence="2" type="ORF">ADICEAN_03595</name>
</gene>
<keyword evidence="1" id="KW-0472">Membrane</keyword>
<feature type="transmembrane region" description="Helical" evidence="1">
    <location>
        <begin position="7"/>
        <end position="31"/>
    </location>
</feature>
<evidence type="ECO:0008006" key="4">
    <source>
        <dbReference type="Google" id="ProtNLM"/>
    </source>
</evidence>
<feature type="transmembrane region" description="Helical" evidence="1">
    <location>
        <begin position="83"/>
        <end position="108"/>
    </location>
</feature>
<dbReference type="eggNOG" id="ENOG5032SXD">
    <property type="taxonomic scope" value="Bacteria"/>
</dbReference>
<dbReference type="AlphaFoldDB" id="M7NHL6"/>
<organism evidence="2 3">
    <name type="scientific">Cesiribacter andamanensis AMV16</name>
    <dbReference type="NCBI Taxonomy" id="1279009"/>
    <lineage>
        <taxon>Bacteria</taxon>
        <taxon>Pseudomonadati</taxon>
        <taxon>Bacteroidota</taxon>
        <taxon>Cytophagia</taxon>
        <taxon>Cytophagales</taxon>
        <taxon>Cesiribacteraceae</taxon>
        <taxon>Cesiribacter</taxon>
    </lineage>
</organism>